<dbReference type="SUPFAM" id="SSF141986">
    <property type="entry name" value="LD-carboxypeptidase A C-terminal domain-like"/>
    <property type="match status" value="1"/>
</dbReference>
<organism evidence="8 10">
    <name type="scientific">Candidatus Cardinium hertigii</name>
    <dbReference type="NCBI Taxonomy" id="247481"/>
    <lineage>
        <taxon>Bacteria</taxon>
        <taxon>Pseudomonadati</taxon>
        <taxon>Bacteroidota</taxon>
        <taxon>Cytophagia</taxon>
        <taxon>Cytophagales</taxon>
        <taxon>Amoebophilaceae</taxon>
        <taxon>Candidatus Cardinium</taxon>
    </lineage>
</organism>
<comment type="similarity">
    <text evidence="1">Belongs to the peptidase S66 family.</text>
</comment>
<evidence type="ECO:0000313" key="10">
    <source>
        <dbReference type="Proteomes" id="UP000270927"/>
    </source>
</evidence>
<feature type="domain" description="LD-carboxypeptidase N-terminal" evidence="6">
    <location>
        <begin position="55"/>
        <end position="178"/>
    </location>
</feature>
<comment type="caution">
    <text evidence="8">The sequence shown here is derived from an EMBL/GenBank/DDBJ whole genome shotgun (WGS) entry which is preliminary data.</text>
</comment>
<dbReference type="InterPro" id="IPR027478">
    <property type="entry name" value="LdcA_N"/>
</dbReference>
<keyword evidence="5" id="KW-0720">Serine protease</keyword>
<evidence type="ECO:0000256" key="5">
    <source>
        <dbReference type="ARBA" id="ARBA00022825"/>
    </source>
</evidence>
<dbReference type="RefSeq" id="WP_123662302.1">
    <property type="nucleotide sequence ID" value="NZ_RARA01000016.1"/>
</dbReference>
<evidence type="ECO:0000259" key="7">
    <source>
        <dbReference type="Pfam" id="PF17676"/>
    </source>
</evidence>
<dbReference type="InterPro" id="IPR027461">
    <property type="entry name" value="Carboxypeptidase_A_C_sf"/>
</dbReference>
<dbReference type="InterPro" id="IPR029062">
    <property type="entry name" value="Class_I_gatase-like"/>
</dbReference>
<dbReference type="EMBL" id="RARA01000016">
    <property type="protein sequence ID" value="ROT47706.1"/>
    <property type="molecule type" value="Genomic_DNA"/>
</dbReference>
<dbReference type="PANTHER" id="PTHR30237:SF2">
    <property type="entry name" value="MUREIN TETRAPEPTIDE CARBOXYPEPTIDASE"/>
    <property type="match status" value="1"/>
</dbReference>
<dbReference type="AlphaFoldDB" id="A0A3N2QCT7"/>
<dbReference type="OrthoDB" id="9807329at2"/>
<evidence type="ECO:0000256" key="2">
    <source>
        <dbReference type="ARBA" id="ARBA00022645"/>
    </source>
</evidence>
<feature type="domain" description="LD-carboxypeptidase C-terminal" evidence="7">
    <location>
        <begin position="227"/>
        <end position="337"/>
    </location>
</feature>
<sequence>MLHTIRKALSIIFLVLFIYSFHIILVDIQPQSHVVNAKKKIIPVNCTEPLHKEQVDLIAPSSKGKAALEESKKYVADLNLYPHVSASIYNGNSPFYAAPDAYRAEDLIQALTDNSEIIWCIRGGMGAALLIPYLENLPKEQKEKIAQNKHKKTLIGFSDITVLHTYLQNKFDWQNIHATMPDLIVRDKVAPDSINKLMELIGGKQTSIVYHNLKQLSNGSKVTHLESKIIGGNMTLIRDTIGTPWQINPKNKILFLEDVNEQPHKIERTLVHFKQSGLLDGIDALIFGDFCDSGNTQLMEIVQKRFAKSVDFPVFTISGIGHDYISNPLPLNTHTTIQVENTKEGFFSIRIENIDLFKTKGIKCVYETRQI</sequence>
<dbReference type="GO" id="GO:0004180">
    <property type="term" value="F:carboxypeptidase activity"/>
    <property type="evidence" value="ECO:0007669"/>
    <property type="project" value="UniProtKB-KW"/>
</dbReference>
<keyword evidence="3" id="KW-0645">Protease</keyword>
<gene>
    <name evidence="9" type="ORF">EDM02_00845</name>
    <name evidence="8" type="ORF">EDM02_01350</name>
</gene>
<dbReference type="SUPFAM" id="SSF52317">
    <property type="entry name" value="Class I glutamine amidotransferase-like"/>
    <property type="match status" value="1"/>
</dbReference>
<dbReference type="Gene3D" id="3.50.30.60">
    <property type="entry name" value="LD-carboxypeptidase A C-terminal domain-like"/>
    <property type="match status" value="1"/>
</dbReference>
<reference evidence="8 10" key="1">
    <citation type="submission" date="2018-09" db="EMBL/GenBank/DDBJ databases">
        <title>Comparative Genomics of Wolbachia-Cardinium Dual Endosymbiosis in a Plant-Parasitic Nematode.</title>
        <authorList>
            <person name="Brown A.M.V."/>
            <person name="Wasala S.K."/>
            <person name="Howe D.K."/>
            <person name="Peetz A.B."/>
            <person name="Zasada I.A."/>
            <person name="Denver D.R."/>
        </authorList>
    </citation>
    <scope>NUCLEOTIDE SEQUENCE [LARGE SCALE GENOMIC DNA]</scope>
    <source>
        <strain evidence="8 10">Pp_1</strain>
    </source>
</reference>
<dbReference type="CDD" id="cd07025">
    <property type="entry name" value="Peptidase_S66"/>
    <property type="match status" value="1"/>
</dbReference>
<evidence type="ECO:0000313" key="8">
    <source>
        <dbReference type="EMBL" id="ROT47600.1"/>
    </source>
</evidence>
<dbReference type="InterPro" id="IPR040449">
    <property type="entry name" value="Peptidase_S66_N"/>
</dbReference>
<protein>
    <submittedName>
        <fullName evidence="8">LD-carboxypeptidase</fullName>
    </submittedName>
</protein>
<dbReference type="Gene3D" id="3.40.50.10740">
    <property type="entry name" value="Class I glutamine amidotransferase-like"/>
    <property type="match status" value="1"/>
</dbReference>
<dbReference type="EMBL" id="RARA01000019">
    <property type="protein sequence ID" value="ROT47600.1"/>
    <property type="molecule type" value="Genomic_DNA"/>
</dbReference>
<evidence type="ECO:0000259" key="6">
    <source>
        <dbReference type="Pfam" id="PF02016"/>
    </source>
</evidence>
<dbReference type="Pfam" id="PF17676">
    <property type="entry name" value="Peptidase_S66C"/>
    <property type="match status" value="1"/>
</dbReference>
<dbReference type="Pfam" id="PF02016">
    <property type="entry name" value="Peptidase_S66"/>
    <property type="match status" value="1"/>
</dbReference>
<name>A0A3N2QCT7_9BACT</name>
<dbReference type="GO" id="GO:0006508">
    <property type="term" value="P:proteolysis"/>
    <property type="evidence" value="ECO:0007669"/>
    <property type="project" value="UniProtKB-KW"/>
</dbReference>
<evidence type="ECO:0000256" key="3">
    <source>
        <dbReference type="ARBA" id="ARBA00022670"/>
    </source>
</evidence>
<dbReference type="InterPro" id="IPR040921">
    <property type="entry name" value="Peptidase_S66C"/>
</dbReference>
<evidence type="ECO:0000256" key="1">
    <source>
        <dbReference type="ARBA" id="ARBA00010233"/>
    </source>
</evidence>
<dbReference type="InterPro" id="IPR003507">
    <property type="entry name" value="S66_fam"/>
</dbReference>
<dbReference type="PANTHER" id="PTHR30237">
    <property type="entry name" value="MURAMOYLTETRAPEPTIDE CARBOXYPEPTIDASE"/>
    <property type="match status" value="1"/>
</dbReference>
<dbReference type="GO" id="GO:0008236">
    <property type="term" value="F:serine-type peptidase activity"/>
    <property type="evidence" value="ECO:0007669"/>
    <property type="project" value="UniProtKB-KW"/>
</dbReference>
<evidence type="ECO:0000313" key="9">
    <source>
        <dbReference type="EMBL" id="ROT47706.1"/>
    </source>
</evidence>
<accession>A0A3N2QCT7</accession>
<keyword evidence="2 8" id="KW-0121">Carboxypeptidase</keyword>
<keyword evidence="10" id="KW-1185">Reference proteome</keyword>
<dbReference type="Proteomes" id="UP000270927">
    <property type="component" value="Unassembled WGS sequence"/>
</dbReference>
<evidence type="ECO:0000256" key="4">
    <source>
        <dbReference type="ARBA" id="ARBA00022801"/>
    </source>
</evidence>
<proteinExistence type="inferred from homology"/>
<keyword evidence="4" id="KW-0378">Hydrolase</keyword>